<gene>
    <name evidence="1" type="ORF">LSAT_V11C600341260</name>
</gene>
<proteinExistence type="predicted"/>
<protein>
    <submittedName>
        <fullName evidence="1">Uncharacterized protein</fullName>
    </submittedName>
</protein>
<dbReference type="AlphaFoldDB" id="A0A9R1XB04"/>
<keyword evidence="2" id="KW-1185">Reference proteome</keyword>
<dbReference type="Proteomes" id="UP000235145">
    <property type="component" value="Unassembled WGS sequence"/>
</dbReference>
<sequence length="153" mass="18040">MPKKEIDDIIRGPPMEVKRQEGIVKIYDSQVLFCAAKAGNTRFIIKLIRSYQDLIWKLIAIKRRHANIYNLLYEIGSMKDMITPIKDKNGNNMLHLVSKTAKPKRLENVSGIALQMQRELLWFNVSLSFQDYEWSFFLYMPVLSTWMPTCYYI</sequence>
<evidence type="ECO:0000313" key="1">
    <source>
        <dbReference type="EMBL" id="KAJ0201902.1"/>
    </source>
</evidence>
<organism evidence="1 2">
    <name type="scientific">Lactuca sativa</name>
    <name type="common">Garden lettuce</name>
    <dbReference type="NCBI Taxonomy" id="4236"/>
    <lineage>
        <taxon>Eukaryota</taxon>
        <taxon>Viridiplantae</taxon>
        <taxon>Streptophyta</taxon>
        <taxon>Embryophyta</taxon>
        <taxon>Tracheophyta</taxon>
        <taxon>Spermatophyta</taxon>
        <taxon>Magnoliopsida</taxon>
        <taxon>eudicotyledons</taxon>
        <taxon>Gunneridae</taxon>
        <taxon>Pentapetalae</taxon>
        <taxon>asterids</taxon>
        <taxon>campanulids</taxon>
        <taxon>Asterales</taxon>
        <taxon>Asteraceae</taxon>
        <taxon>Cichorioideae</taxon>
        <taxon>Cichorieae</taxon>
        <taxon>Lactucinae</taxon>
        <taxon>Lactuca</taxon>
    </lineage>
</organism>
<dbReference type="PANTHER" id="PTHR24177:SF362">
    <property type="entry name" value="ANKYRIN REPEAT-CONTAINING DOMAIN, PGG DOMAIN PROTEIN-RELATED"/>
    <property type="match status" value="1"/>
</dbReference>
<comment type="caution">
    <text evidence="1">The sequence shown here is derived from an EMBL/GenBank/DDBJ whole genome shotgun (WGS) entry which is preliminary data.</text>
</comment>
<dbReference type="PANTHER" id="PTHR24177">
    <property type="entry name" value="CASKIN"/>
    <property type="match status" value="1"/>
</dbReference>
<accession>A0A9R1XB04</accession>
<evidence type="ECO:0000313" key="2">
    <source>
        <dbReference type="Proteomes" id="UP000235145"/>
    </source>
</evidence>
<dbReference type="EMBL" id="NBSK02000006">
    <property type="protein sequence ID" value="KAJ0201902.1"/>
    <property type="molecule type" value="Genomic_DNA"/>
</dbReference>
<reference evidence="1 2" key="1">
    <citation type="journal article" date="2017" name="Nat. Commun.">
        <title>Genome assembly with in vitro proximity ligation data and whole-genome triplication in lettuce.</title>
        <authorList>
            <person name="Reyes-Chin-Wo S."/>
            <person name="Wang Z."/>
            <person name="Yang X."/>
            <person name="Kozik A."/>
            <person name="Arikit S."/>
            <person name="Song C."/>
            <person name="Xia L."/>
            <person name="Froenicke L."/>
            <person name="Lavelle D.O."/>
            <person name="Truco M.J."/>
            <person name="Xia R."/>
            <person name="Zhu S."/>
            <person name="Xu C."/>
            <person name="Xu H."/>
            <person name="Xu X."/>
            <person name="Cox K."/>
            <person name="Korf I."/>
            <person name="Meyers B.C."/>
            <person name="Michelmore R.W."/>
        </authorList>
    </citation>
    <scope>NUCLEOTIDE SEQUENCE [LARGE SCALE GENOMIC DNA]</scope>
    <source>
        <strain evidence="2">cv. Salinas</strain>
        <tissue evidence="1">Seedlings</tissue>
    </source>
</reference>
<name>A0A9R1XB04_LACSA</name>